<reference evidence="1 2" key="1">
    <citation type="journal article" date="2007" name="Science">
        <title>The Chlamydomonas genome reveals the evolution of key animal and plant functions.</title>
        <authorList>
            <person name="Merchant S.S."/>
            <person name="Prochnik S.E."/>
            <person name="Vallon O."/>
            <person name="Harris E.H."/>
            <person name="Karpowicz S.J."/>
            <person name="Witman G.B."/>
            <person name="Terry A."/>
            <person name="Salamov A."/>
            <person name="Fritz-Laylin L.K."/>
            <person name="Marechal-Drouard L."/>
            <person name="Marshall W.F."/>
            <person name="Qu L.H."/>
            <person name="Nelson D.R."/>
            <person name="Sanderfoot A.A."/>
            <person name="Spalding M.H."/>
            <person name="Kapitonov V.V."/>
            <person name="Ren Q."/>
            <person name="Ferris P."/>
            <person name="Lindquist E."/>
            <person name="Shapiro H."/>
            <person name="Lucas S.M."/>
            <person name="Grimwood J."/>
            <person name="Schmutz J."/>
            <person name="Cardol P."/>
            <person name="Cerutti H."/>
            <person name="Chanfreau G."/>
            <person name="Chen C.L."/>
            <person name="Cognat V."/>
            <person name="Croft M.T."/>
            <person name="Dent R."/>
            <person name="Dutcher S."/>
            <person name="Fernandez E."/>
            <person name="Fukuzawa H."/>
            <person name="Gonzalez-Ballester D."/>
            <person name="Gonzalez-Halphen D."/>
            <person name="Hallmann A."/>
            <person name="Hanikenne M."/>
            <person name="Hippler M."/>
            <person name="Inwood W."/>
            <person name="Jabbari K."/>
            <person name="Kalanon M."/>
            <person name="Kuras R."/>
            <person name="Lefebvre P.A."/>
            <person name="Lemaire S.D."/>
            <person name="Lobanov A.V."/>
            <person name="Lohr M."/>
            <person name="Manuell A."/>
            <person name="Meier I."/>
            <person name="Mets L."/>
            <person name="Mittag M."/>
            <person name="Mittelmeier T."/>
            <person name="Moroney J.V."/>
            <person name="Moseley J."/>
            <person name="Napoli C."/>
            <person name="Nedelcu A.M."/>
            <person name="Niyogi K."/>
            <person name="Novoselov S.V."/>
            <person name="Paulsen I.T."/>
            <person name="Pazour G."/>
            <person name="Purton S."/>
            <person name="Ral J.P."/>
            <person name="Riano-Pachon D.M."/>
            <person name="Riekhof W."/>
            <person name="Rymarquis L."/>
            <person name="Schroda M."/>
            <person name="Stern D."/>
            <person name="Umen J."/>
            <person name="Willows R."/>
            <person name="Wilson N."/>
            <person name="Zimmer S.L."/>
            <person name="Allmer J."/>
            <person name="Balk J."/>
            <person name="Bisova K."/>
            <person name="Chen C.J."/>
            <person name="Elias M."/>
            <person name="Gendler K."/>
            <person name="Hauser C."/>
            <person name="Lamb M.R."/>
            <person name="Ledford H."/>
            <person name="Long J.C."/>
            <person name="Minagawa J."/>
            <person name="Page M.D."/>
            <person name="Pan J."/>
            <person name="Pootakham W."/>
            <person name="Roje S."/>
            <person name="Rose A."/>
            <person name="Stahlberg E."/>
            <person name="Terauchi A.M."/>
            <person name="Yang P."/>
            <person name="Ball S."/>
            <person name="Bowler C."/>
            <person name="Dieckmann C.L."/>
            <person name="Gladyshev V.N."/>
            <person name="Green P."/>
            <person name="Jorgensen R."/>
            <person name="Mayfield S."/>
            <person name="Mueller-Roeber B."/>
            <person name="Rajamani S."/>
            <person name="Sayre R.T."/>
            <person name="Brokstein P."/>
            <person name="Dubchak I."/>
            <person name="Goodstein D."/>
            <person name="Hornick L."/>
            <person name="Huang Y.W."/>
            <person name="Jhaveri J."/>
            <person name="Luo Y."/>
            <person name="Martinez D."/>
            <person name="Ngau W.C."/>
            <person name="Otillar B."/>
            <person name="Poliakov A."/>
            <person name="Porter A."/>
            <person name="Szajkowski L."/>
            <person name="Werner G."/>
            <person name="Zhou K."/>
            <person name="Grigoriev I.V."/>
            <person name="Rokhsar D.S."/>
            <person name="Grossman A.R."/>
        </authorList>
    </citation>
    <scope>NUCLEOTIDE SEQUENCE [LARGE SCALE GENOMIC DNA]</scope>
    <source>
        <strain evidence="2">CC-503</strain>
    </source>
</reference>
<name>A0A2K3DVN5_CHLRE</name>
<dbReference type="Gramene" id="PNW84600">
    <property type="protein sequence ID" value="PNW84600"/>
    <property type="gene ID" value="CHLRE_03g150767v5"/>
</dbReference>
<dbReference type="RefSeq" id="XP_042925637.1">
    <property type="nucleotide sequence ID" value="XM_043060508.1"/>
</dbReference>
<protein>
    <submittedName>
        <fullName evidence="1">Uncharacterized protein</fullName>
    </submittedName>
</protein>
<dbReference type="GeneID" id="66052706"/>
<sequence>MPGSCCEGGLYVLVDFISCKGEAISWYCCRFGSCIPTDCGAGGSLDTSKFKCDEVTTSIVQTAIGATTVSLQVHDGRITGNYDCSAPGASCCGGAGGACAVISGVCDDVIVPITGLDT</sequence>
<keyword evidence="2" id="KW-1185">Reference proteome</keyword>
<accession>A0A2K3DVN5</accession>
<gene>
    <name evidence="1" type="ORF">CHLRE_03g150767v5</name>
</gene>
<dbReference type="STRING" id="3055.A0A2K3DVN5"/>
<dbReference type="AlphaFoldDB" id="A0A2K3DVN5"/>
<proteinExistence type="predicted"/>
<evidence type="ECO:0000313" key="2">
    <source>
        <dbReference type="Proteomes" id="UP000006906"/>
    </source>
</evidence>
<dbReference type="KEGG" id="cre:CHLRE_03g150767v5"/>
<dbReference type="EMBL" id="CM008964">
    <property type="protein sequence ID" value="PNW84600.1"/>
    <property type="molecule type" value="Genomic_DNA"/>
</dbReference>
<dbReference type="Proteomes" id="UP000006906">
    <property type="component" value="Chromosome 3"/>
</dbReference>
<dbReference type="InParanoid" id="A0A2K3DVN5"/>
<organism evidence="1 2">
    <name type="scientific">Chlamydomonas reinhardtii</name>
    <name type="common">Chlamydomonas smithii</name>
    <dbReference type="NCBI Taxonomy" id="3055"/>
    <lineage>
        <taxon>Eukaryota</taxon>
        <taxon>Viridiplantae</taxon>
        <taxon>Chlorophyta</taxon>
        <taxon>core chlorophytes</taxon>
        <taxon>Chlorophyceae</taxon>
        <taxon>CS clade</taxon>
        <taxon>Chlamydomonadales</taxon>
        <taxon>Chlamydomonadaceae</taxon>
        <taxon>Chlamydomonas</taxon>
    </lineage>
</organism>
<evidence type="ECO:0000313" key="1">
    <source>
        <dbReference type="EMBL" id="PNW84600.1"/>
    </source>
</evidence>